<organism evidence="14 15">
    <name type="scientific">Polarella glacialis</name>
    <name type="common">Dinoflagellate</name>
    <dbReference type="NCBI Taxonomy" id="89957"/>
    <lineage>
        <taxon>Eukaryota</taxon>
        <taxon>Sar</taxon>
        <taxon>Alveolata</taxon>
        <taxon>Dinophyceae</taxon>
        <taxon>Suessiales</taxon>
        <taxon>Suessiaceae</taxon>
        <taxon>Polarella</taxon>
    </lineage>
</organism>
<feature type="non-terminal residue" evidence="14">
    <location>
        <position position="687"/>
    </location>
</feature>
<sequence>DAEGKQEDGEEEDEEDDIPLLKESLKKARLNPEALKIAQRELRRLQNIQPNHPEYSVCRTYLETLAALPWAESSEDDSDLSTATQILEKDHYGLEKVKRRILEFLAVQKMRGDLKGPILCLNGPPGVGKTSLGRSIAKALGRKFHRIALGGVRDEAELRGHRRTYIGALPGAIMQALMSLKVNNPVILLDEIDKLTRNSMFNPSGAMLELLDPEQNNTFKDHYINTPFDLSKVLFLCTCNDLQTIDRPLLDRMEILELSGYTVEEKVHIATNHLLPKQRRLHALEREVPSPEGRSEEEGSADGGDPESSSAQALQEHPIPEEPLLHLTEAAIQELTSKWTAESGVRSLERRIAQICRWAALRLAVGRDQDDGSEKELQLTMGSDSERDRAAARALADCSIGPNGRVVVDARHLPHIVGAEIFEPDLAERLTVGVAMGLAVTSVGGQLLFVEASRSKGSGRLTVTGQLGDVMKESVSTAMSLLRSKIYYATLDANGASPSSVVRVGAGGADATGMMAAGTGGSSISSGGDSRFREVFSELIQSKNAGKDPFSGDDIHVHFPAGAIPKDGPSAGVATTLALASLLLNKPVRSDTAVTGEISLRGYVLPVGGVRDKVLAAHRAGIRHVLVPFQNKRNVQDDIPEAALADGTELHFVKHIDEALAWAFSDESDQPWPLRPGPQKDDHLSRL</sequence>
<comment type="catalytic activity">
    <reaction evidence="7">
        <text>Hydrolysis of proteins in presence of ATP.</text>
        <dbReference type="EC" id="3.4.21.53"/>
    </reaction>
</comment>
<evidence type="ECO:0000256" key="2">
    <source>
        <dbReference type="ARBA" id="ARBA00022670"/>
    </source>
</evidence>
<feature type="region of interest" description="Disordered" evidence="12">
    <location>
        <begin position="280"/>
        <end position="315"/>
    </location>
</feature>
<dbReference type="InterPro" id="IPR020568">
    <property type="entry name" value="Ribosomal_Su5_D2-typ_SF"/>
</dbReference>
<dbReference type="FunFam" id="3.40.50.300:FF:000021">
    <property type="entry name" value="Lon protease homolog"/>
    <property type="match status" value="1"/>
</dbReference>
<dbReference type="GO" id="GO:0030163">
    <property type="term" value="P:protein catabolic process"/>
    <property type="evidence" value="ECO:0007669"/>
    <property type="project" value="InterPro"/>
</dbReference>
<feature type="active site" evidence="9 11">
    <location>
        <position position="570"/>
    </location>
</feature>
<dbReference type="InterPro" id="IPR027417">
    <property type="entry name" value="P-loop_NTPase"/>
</dbReference>
<dbReference type="GO" id="GO:0005737">
    <property type="term" value="C:cytoplasm"/>
    <property type="evidence" value="ECO:0007669"/>
    <property type="project" value="UniProtKB-SubCell"/>
</dbReference>
<evidence type="ECO:0000256" key="11">
    <source>
        <dbReference type="PROSITE-ProRule" id="PRU01122"/>
    </source>
</evidence>
<evidence type="ECO:0000256" key="6">
    <source>
        <dbReference type="ARBA" id="ARBA00022840"/>
    </source>
</evidence>
<keyword evidence="5 11" id="KW-0720">Serine protease</keyword>
<keyword evidence="6 10" id="KW-0067">ATP-binding</keyword>
<dbReference type="PANTHER" id="PTHR10046">
    <property type="entry name" value="ATP DEPENDENT LON PROTEASE FAMILY MEMBER"/>
    <property type="match status" value="1"/>
</dbReference>
<feature type="compositionally biased region" description="Basic and acidic residues" evidence="12">
    <location>
        <begin position="282"/>
        <end position="297"/>
    </location>
</feature>
<accession>A0A813FBG3</accession>
<dbReference type="InterPro" id="IPR054594">
    <property type="entry name" value="Lon_lid"/>
</dbReference>
<dbReference type="PRINTS" id="PR00830">
    <property type="entry name" value="ENDOLAPTASE"/>
</dbReference>
<feature type="active site" evidence="9 11">
    <location>
        <position position="613"/>
    </location>
</feature>
<dbReference type="Gene3D" id="3.30.230.10">
    <property type="match status" value="1"/>
</dbReference>
<gene>
    <name evidence="14" type="ORF">PGLA1383_LOCUS28387</name>
</gene>
<dbReference type="GO" id="GO:0005524">
    <property type="term" value="F:ATP binding"/>
    <property type="evidence" value="ECO:0007669"/>
    <property type="project" value="UniProtKB-KW"/>
</dbReference>
<dbReference type="PIRSF" id="PIRSF001174">
    <property type="entry name" value="Lon_proteas"/>
    <property type="match status" value="1"/>
</dbReference>
<evidence type="ECO:0000256" key="8">
    <source>
        <dbReference type="ARBA" id="ARBA00066743"/>
    </source>
</evidence>
<dbReference type="Pfam" id="PF22667">
    <property type="entry name" value="Lon_lid"/>
    <property type="match status" value="1"/>
</dbReference>
<evidence type="ECO:0000313" key="14">
    <source>
        <dbReference type="EMBL" id="CAE8610572.1"/>
    </source>
</evidence>
<comment type="similarity">
    <text evidence="11">Belongs to the peptidase S16 family.</text>
</comment>
<dbReference type="Pfam" id="PF00004">
    <property type="entry name" value="AAA"/>
    <property type="match status" value="1"/>
</dbReference>
<evidence type="ECO:0000313" key="15">
    <source>
        <dbReference type="Proteomes" id="UP000654075"/>
    </source>
</evidence>
<dbReference type="SUPFAM" id="SSF54211">
    <property type="entry name" value="Ribosomal protein S5 domain 2-like"/>
    <property type="match status" value="2"/>
</dbReference>
<dbReference type="Gene3D" id="3.40.50.300">
    <property type="entry name" value="P-loop containing nucleotide triphosphate hydrolases"/>
    <property type="match status" value="1"/>
</dbReference>
<dbReference type="InterPro" id="IPR014721">
    <property type="entry name" value="Ribsml_uS5_D2-typ_fold_subgr"/>
</dbReference>
<evidence type="ECO:0000256" key="3">
    <source>
        <dbReference type="ARBA" id="ARBA00022741"/>
    </source>
</evidence>
<dbReference type="InterPro" id="IPR027065">
    <property type="entry name" value="Lon_Prtase"/>
</dbReference>
<proteinExistence type="inferred from homology"/>
<dbReference type="OrthoDB" id="2411602at2759"/>
<keyword evidence="3 10" id="KW-0547">Nucleotide-binding</keyword>
<evidence type="ECO:0000256" key="9">
    <source>
        <dbReference type="PIRSR" id="PIRSR001174-1"/>
    </source>
</evidence>
<dbReference type="GO" id="GO:0004176">
    <property type="term" value="F:ATP-dependent peptidase activity"/>
    <property type="evidence" value="ECO:0007669"/>
    <property type="project" value="UniProtKB-UniRule"/>
</dbReference>
<feature type="domain" description="Lon proteolytic" evidence="13">
    <location>
        <begin position="429"/>
        <end position="666"/>
    </location>
</feature>
<reference evidence="14" key="1">
    <citation type="submission" date="2021-02" db="EMBL/GenBank/DDBJ databases">
        <authorList>
            <person name="Dougan E. K."/>
            <person name="Rhodes N."/>
            <person name="Thang M."/>
            <person name="Chan C."/>
        </authorList>
    </citation>
    <scope>NUCLEOTIDE SEQUENCE</scope>
</reference>
<dbReference type="EMBL" id="CAJNNV010024755">
    <property type="protein sequence ID" value="CAE8610572.1"/>
    <property type="molecule type" value="Genomic_DNA"/>
</dbReference>
<dbReference type="Gene3D" id="1.20.5.5270">
    <property type="match status" value="1"/>
</dbReference>
<feature type="region of interest" description="Disordered" evidence="12">
    <location>
        <begin position="1"/>
        <end position="20"/>
    </location>
</feature>
<comment type="caution">
    <text evidence="14">The sequence shown here is derived from an EMBL/GenBank/DDBJ whole genome shotgun (WGS) entry which is preliminary data.</text>
</comment>
<name>A0A813FBG3_POLGL</name>
<dbReference type="Gene3D" id="1.10.8.60">
    <property type="match status" value="1"/>
</dbReference>
<evidence type="ECO:0000256" key="4">
    <source>
        <dbReference type="ARBA" id="ARBA00022801"/>
    </source>
</evidence>
<dbReference type="GO" id="GO:0016887">
    <property type="term" value="F:ATP hydrolysis activity"/>
    <property type="evidence" value="ECO:0007669"/>
    <property type="project" value="InterPro"/>
</dbReference>
<keyword evidence="15" id="KW-1185">Reference proteome</keyword>
<dbReference type="InterPro" id="IPR004815">
    <property type="entry name" value="Lon_bac/euk-typ"/>
</dbReference>
<dbReference type="GO" id="GO:0006508">
    <property type="term" value="P:proteolysis"/>
    <property type="evidence" value="ECO:0007669"/>
    <property type="project" value="UniProtKB-KW"/>
</dbReference>
<keyword evidence="2 11" id="KW-0645">Protease</keyword>
<evidence type="ECO:0000256" key="10">
    <source>
        <dbReference type="PIRSR" id="PIRSR001174-2"/>
    </source>
</evidence>
<protein>
    <recommendedName>
        <fullName evidence="8">endopeptidase La</fullName>
        <ecNumber evidence="8">3.4.21.53</ecNumber>
    </recommendedName>
</protein>
<evidence type="ECO:0000259" key="13">
    <source>
        <dbReference type="PROSITE" id="PS51786"/>
    </source>
</evidence>
<evidence type="ECO:0000256" key="7">
    <source>
        <dbReference type="ARBA" id="ARBA00050665"/>
    </source>
</evidence>
<dbReference type="AlphaFoldDB" id="A0A813FBG3"/>
<dbReference type="OMA" id="EYFLHQQ"/>
<dbReference type="GO" id="GO:0004252">
    <property type="term" value="F:serine-type endopeptidase activity"/>
    <property type="evidence" value="ECO:0007669"/>
    <property type="project" value="UniProtKB-UniRule"/>
</dbReference>
<keyword evidence="4 11" id="KW-0378">Hydrolase</keyword>
<feature type="binding site" evidence="10">
    <location>
        <begin position="123"/>
        <end position="130"/>
    </location>
    <ligand>
        <name>ATP</name>
        <dbReference type="ChEBI" id="CHEBI:30616"/>
    </ligand>
</feature>
<dbReference type="FunFam" id="1.20.5.5270:FF:000002">
    <property type="entry name" value="Lon protease homolog"/>
    <property type="match status" value="1"/>
</dbReference>
<dbReference type="SMART" id="SM00382">
    <property type="entry name" value="AAA"/>
    <property type="match status" value="1"/>
</dbReference>
<dbReference type="CDD" id="cd19500">
    <property type="entry name" value="RecA-like_Lon"/>
    <property type="match status" value="1"/>
</dbReference>
<comment type="subcellular location">
    <subcellularLocation>
        <location evidence="1">Cytoplasm</location>
    </subcellularLocation>
</comment>
<dbReference type="EC" id="3.4.21.53" evidence="8"/>
<feature type="compositionally biased region" description="Acidic residues" evidence="12">
    <location>
        <begin position="8"/>
        <end position="18"/>
    </location>
</feature>
<evidence type="ECO:0000256" key="12">
    <source>
        <dbReference type="SAM" id="MobiDB-lite"/>
    </source>
</evidence>
<dbReference type="InterPro" id="IPR003593">
    <property type="entry name" value="AAA+_ATPase"/>
</dbReference>
<evidence type="ECO:0000256" key="1">
    <source>
        <dbReference type="ARBA" id="ARBA00004496"/>
    </source>
</evidence>
<dbReference type="InterPro" id="IPR008269">
    <property type="entry name" value="Lon_proteolytic"/>
</dbReference>
<dbReference type="InterPro" id="IPR003959">
    <property type="entry name" value="ATPase_AAA_core"/>
</dbReference>
<dbReference type="Proteomes" id="UP000654075">
    <property type="component" value="Unassembled WGS sequence"/>
</dbReference>
<evidence type="ECO:0000256" key="5">
    <source>
        <dbReference type="ARBA" id="ARBA00022825"/>
    </source>
</evidence>
<dbReference type="Pfam" id="PF05362">
    <property type="entry name" value="Lon_C"/>
    <property type="match status" value="2"/>
</dbReference>
<dbReference type="SUPFAM" id="SSF52540">
    <property type="entry name" value="P-loop containing nucleoside triphosphate hydrolases"/>
    <property type="match status" value="1"/>
</dbReference>
<dbReference type="PROSITE" id="PS51786">
    <property type="entry name" value="LON_PROTEOLYTIC"/>
    <property type="match status" value="1"/>
</dbReference>